<evidence type="ECO:0000313" key="1">
    <source>
        <dbReference type="EMBL" id="SHI40346.1"/>
    </source>
</evidence>
<dbReference type="EMBL" id="FQZF01000002">
    <property type="protein sequence ID" value="SHI40346.1"/>
    <property type="molecule type" value="Genomic_DNA"/>
</dbReference>
<evidence type="ECO:0008006" key="3">
    <source>
        <dbReference type="Google" id="ProtNLM"/>
    </source>
</evidence>
<name>A0A1M6AV47_9PROT</name>
<keyword evidence="2" id="KW-1185">Reference proteome</keyword>
<sequence length="229" mass="23520">MDILAPERDSAPVLPPPILPWGAALPAQPARRTGDVAPPAHPPAAVVVVPVPPGHVRSLKSVLSSLAASRTAGGLPAAPGALAVLILAADPEALSIAEATAPDYPFPLRVEAGPGDAVLAIRRAGAWATALGAPGAPVLIADRGQPVSPRWAYDLLCALRDGADLVTRRAGVFERLLGGPVPPVALSGRAQWAMERWSSGGLARRGAAWTERDSPWRRPARAGLRAVAA</sequence>
<accession>A0A1M6AV47</accession>
<organism evidence="1 2">
    <name type="scientific">Muricoccus roseus</name>
    <dbReference type="NCBI Taxonomy" id="198092"/>
    <lineage>
        <taxon>Bacteria</taxon>
        <taxon>Pseudomonadati</taxon>
        <taxon>Pseudomonadota</taxon>
        <taxon>Alphaproteobacteria</taxon>
        <taxon>Acetobacterales</taxon>
        <taxon>Roseomonadaceae</taxon>
        <taxon>Muricoccus</taxon>
    </lineage>
</organism>
<gene>
    <name evidence="1" type="ORF">SAMN02745194_00264</name>
</gene>
<evidence type="ECO:0000313" key="2">
    <source>
        <dbReference type="Proteomes" id="UP000184387"/>
    </source>
</evidence>
<protein>
    <recommendedName>
        <fullName evidence="3">Glycosyl transferase family 2</fullName>
    </recommendedName>
</protein>
<dbReference type="AlphaFoldDB" id="A0A1M6AV47"/>
<dbReference type="STRING" id="198092.SAMN02745194_00264"/>
<proteinExistence type="predicted"/>
<dbReference type="Proteomes" id="UP000184387">
    <property type="component" value="Unassembled WGS sequence"/>
</dbReference>
<reference evidence="1 2" key="1">
    <citation type="submission" date="2016-11" db="EMBL/GenBank/DDBJ databases">
        <authorList>
            <person name="Jaros S."/>
            <person name="Januszkiewicz K."/>
            <person name="Wedrychowicz H."/>
        </authorList>
    </citation>
    <scope>NUCLEOTIDE SEQUENCE [LARGE SCALE GENOMIC DNA]</scope>
    <source>
        <strain evidence="1 2">DSM 14916</strain>
    </source>
</reference>